<dbReference type="PANTHER" id="PTHR34406:SF1">
    <property type="entry name" value="PROTEIN YCEI"/>
    <property type="match status" value="1"/>
</dbReference>
<comment type="caution">
    <text evidence="3">The sequence shown here is derived from an EMBL/GenBank/DDBJ whole genome shotgun (WGS) entry which is preliminary data.</text>
</comment>
<dbReference type="PANTHER" id="PTHR34406">
    <property type="entry name" value="PROTEIN YCEI"/>
    <property type="match status" value="1"/>
</dbReference>
<gene>
    <name evidence="3" type="ORF">CARN2_0472</name>
</gene>
<reference evidence="3" key="1">
    <citation type="submission" date="2009-10" db="EMBL/GenBank/DDBJ databases">
        <title>Diversity of trophic interactions inside an arsenic-rich microbial ecosystem.</title>
        <authorList>
            <person name="Bertin P.N."/>
            <person name="Heinrich-Salmeron A."/>
            <person name="Pelletier E."/>
            <person name="Goulhen-Chollet F."/>
            <person name="Arsene-Ploetze F."/>
            <person name="Gallien S."/>
            <person name="Calteau A."/>
            <person name="Vallenet D."/>
            <person name="Casiot C."/>
            <person name="Chane-Woon-Ming B."/>
            <person name="Giloteaux L."/>
            <person name="Barakat M."/>
            <person name="Bonnefoy V."/>
            <person name="Bruneel O."/>
            <person name="Chandler M."/>
            <person name="Cleiss J."/>
            <person name="Duran R."/>
            <person name="Elbaz-Poulichet F."/>
            <person name="Fonknechten N."/>
            <person name="Lauga B."/>
            <person name="Mornico D."/>
            <person name="Ortet P."/>
            <person name="Schaeffer C."/>
            <person name="Siguier P."/>
            <person name="Alexander Thil Smith A."/>
            <person name="Van Dorsselaer A."/>
            <person name="Weissenbach J."/>
            <person name="Medigue C."/>
            <person name="Le Paslier D."/>
        </authorList>
    </citation>
    <scope>NUCLEOTIDE SEQUENCE</scope>
</reference>
<evidence type="ECO:0000259" key="2">
    <source>
        <dbReference type="Pfam" id="PF04264"/>
    </source>
</evidence>
<dbReference type="EMBL" id="CABM01000001">
    <property type="protein sequence ID" value="CBH95085.1"/>
    <property type="molecule type" value="Genomic_DNA"/>
</dbReference>
<dbReference type="SUPFAM" id="SSF101874">
    <property type="entry name" value="YceI-like"/>
    <property type="match status" value="1"/>
</dbReference>
<evidence type="ECO:0000313" key="3">
    <source>
        <dbReference type="EMBL" id="CBH95085.1"/>
    </source>
</evidence>
<dbReference type="AlphaFoldDB" id="E6PJI4"/>
<evidence type="ECO:0000256" key="1">
    <source>
        <dbReference type="SAM" id="MobiDB-lite"/>
    </source>
</evidence>
<dbReference type="Pfam" id="PF04264">
    <property type="entry name" value="YceI"/>
    <property type="match status" value="1"/>
</dbReference>
<sequence length="61" mass="6871">MFKKVTGSYTFDPKNPRADKADNTIPVDGLDTFFPMRDEDLKSAAFFDAKANPDIHFVSTK</sequence>
<dbReference type="Gene3D" id="2.40.128.110">
    <property type="entry name" value="Lipid/polyisoprenoid-binding, YceI-like"/>
    <property type="match status" value="1"/>
</dbReference>
<dbReference type="InterPro" id="IPR036761">
    <property type="entry name" value="TTHA0802/YceI-like_sf"/>
</dbReference>
<dbReference type="InterPro" id="IPR007372">
    <property type="entry name" value="Lipid/polyisoprenoid-bd_YceI"/>
</dbReference>
<protein>
    <submittedName>
        <fullName evidence="3">Putative YceI like family protein</fullName>
    </submittedName>
</protein>
<feature type="region of interest" description="Disordered" evidence="1">
    <location>
        <begin position="1"/>
        <end position="23"/>
    </location>
</feature>
<proteinExistence type="predicted"/>
<accession>E6PJI4</accession>
<name>E6PJI4_9ZZZZ</name>
<feature type="domain" description="Lipid/polyisoprenoid-binding YceI-like" evidence="2">
    <location>
        <begin position="2"/>
        <end position="61"/>
    </location>
</feature>
<organism evidence="3">
    <name type="scientific">mine drainage metagenome</name>
    <dbReference type="NCBI Taxonomy" id="410659"/>
    <lineage>
        <taxon>unclassified sequences</taxon>
        <taxon>metagenomes</taxon>
        <taxon>ecological metagenomes</taxon>
    </lineage>
</organism>